<evidence type="ECO:0008006" key="3">
    <source>
        <dbReference type="Google" id="ProtNLM"/>
    </source>
</evidence>
<dbReference type="RefSeq" id="WP_262581956.1">
    <property type="nucleotide sequence ID" value="NZ_JAOQJV010000015.1"/>
</dbReference>
<organism evidence="1 2">
    <name type="scientific">Dorea ammoniilytica</name>
    <dbReference type="NCBI Taxonomy" id="2981788"/>
    <lineage>
        <taxon>Bacteria</taxon>
        <taxon>Bacillati</taxon>
        <taxon>Bacillota</taxon>
        <taxon>Clostridia</taxon>
        <taxon>Lachnospirales</taxon>
        <taxon>Lachnospiraceae</taxon>
        <taxon>Dorea</taxon>
    </lineage>
</organism>
<keyword evidence="2" id="KW-1185">Reference proteome</keyword>
<dbReference type="EMBL" id="JAOQJV010000015">
    <property type="protein sequence ID" value="MCU6700607.1"/>
    <property type="molecule type" value="Genomic_DNA"/>
</dbReference>
<protein>
    <recommendedName>
        <fullName evidence="3">Acetyltransferase</fullName>
    </recommendedName>
</protein>
<evidence type="ECO:0000313" key="1">
    <source>
        <dbReference type="EMBL" id="MCU6700607.1"/>
    </source>
</evidence>
<gene>
    <name evidence="1" type="ORF">OCV65_10245</name>
</gene>
<name>A0ABT2S7P0_9FIRM</name>
<comment type="caution">
    <text evidence="1">The sequence shown here is derived from an EMBL/GenBank/DDBJ whole genome shotgun (WGS) entry which is preliminary data.</text>
</comment>
<dbReference type="Proteomes" id="UP001207605">
    <property type="component" value="Unassembled WGS sequence"/>
</dbReference>
<evidence type="ECO:0000313" key="2">
    <source>
        <dbReference type="Proteomes" id="UP001207605"/>
    </source>
</evidence>
<sequence length="50" mass="5776">MRLLLQVVVKSRGFNQEQGWAIYEKLGFEQTKYGTTDEAAMKLLKLKEGK</sequence>
<reference evidence="1 2" key="1">
    <citation type="journal article" date="2021" name="ISME Commun">
        <title>Automated analysis of genomic sequences facilitates high-throughput and comprehensive description of bacteria.</title>
        <authorList>
            <person name="Hitch T.C.A."/>
        </authorList>
    </citation>
    <scope>NUCLEOTIDE SEQUENCE [LARGE SCALE GENOMIC DNA]</scope>
    <source>
        <strain evidence="1 2">Sanger_02</strain>
    </source>
</reference>
<proteinExistence type="predicted"/>
<accession>A0ABT2S7P0</accession>